<dbReference type="CDD" id="cd00158">
    <property type="entry name" value="RHOD"/>
    <property type="match status" value="1"/>
</dbReference>
<dbReference type="Proteomes" id="UP001178507">
    <property type="component" value="Unassembled WGS sequence"/>
</dbReference>
<dbReference type="GO" id="GO:0003824">
    <property type="term" value="F:catalytic activity"/>
    <property type="evidence" value="ECO:0007669"/>
    <property type="project" value="InterPro"/>
</dbReference>
<feature type="domain" description="Rhodanese" evidence="2">
    <location>
        <begin position="56"/>
        <end position="115"/>
    </location>
</feature>
<dbReference type="PANTHER" id="PTHR44542">
    <property type="entry name" value="THIOSULFATE SULFURTRANSFERASE 18"/>
    <property type="match status" value="1"/>
</dbReference>
<accession>A0AA36HLI8</accession>
<dbReference type="AlphaFoldDB" id="A0AA36HLI8"/>
<protein>
    <recommendedName>
        <fullName evidence="2">Rhodanese domain-containing protein</fullName>
    </recommendedName>
</protein>
<dbReference type="SUPFAM" id="SSF52821">
    <property type="entry name" value="Rhodanese/Cell cycle control phosphatase"/>
    <property type="match status" value="1"/>
</dbReference>
<evidence type="ECO:0000313" key="4">
    <source>
        <dbReference type="Proteomes" id="UP001178507"/>
    </source>
</evidence>
<name>A0AA36HLI8_9DINO</name>
<dbReference type="InterPro" id="IPR044684">
    <property type="entry name" value="STR17/STR18/HARC1-like"/>
</dbReference>
<feature type="region of interest" description="Disordered" evidence="1">
    <location>
        <begin position="1"/>
        <end position="23"/>
    </location>
</feature>
<evidence type="ECO:0000259" key="2">
    <source>
        <dbReference type="PROSITE" id="PS50206"/>
    </source>
</evidence>
<dbReference type="PROSITE" id="PS50206">
    <property type="entry name" value="RHODANESE_3"/>
    <property type="match status" value="1"/>
</dbReference>
<comment type="caution">
    <text evidence="3">The sequence shown here is derived from an EMBL/GenBank/DDBJ whole genome shotgun (WGS) entry which is preliminary data.</text>
</comment>
<dbReference type="EMBL" id="CAUJNA010000073">
    <property type="protein sequence ID" value="CAJ1371390.1"/>
    <property type="molecule type" value="Genomic_DNA"/>
</dbReference>
<keyword evidence="4" id="KW-1185">Reference proteome</keyword>
<sequence length="117" mass="12368">MALNREVSCPDYAAKQNPGEEGVQLGVPAVPKASRYHLVTSHAPSPRGMYFDSEGWLEAVQEELPDKETKIVVGCAGGVRSKAAAQVLEAAGYVNVQELDDGFNGWVASGLPVAALK</sequence>
<dbReference type="PANTHER" id="PTHR44542:SF14">
    <property type="entry name" value="PROTEIN HIGH ARSENIC CONTENT 1, MITOCHONDRIAL-RELATED"/>
    <property type="match status" value="1"/>
</dbReference>
<dbReference type="InterPro" id="IPR036873">
    <property type="entry name" value="Rhodanese-like_dom_sf"/>
</dbReference>
<evidence type="ECO:0000313" key="3">
    <source>
        <dbReference type="EMBL" id="CAJ1371390.1"/>
    </source>
</evidence>
<proteinExistence type="predicted"/>
<reference evidence="3" key="1">
    <citation type="submission" date="2023-08" db="EMBL/GenBank/DDBJ databases">
        <authorList>
            <person name="Chen Y."/>
            <person name="Shah S."/>
            <person name="Dougan E. K."/>
            <person name="Thang M."/>
            <person name="Chan C."/>
        </authorList>
    </citation>
    <scope>NUCLEOTIDE SEQUENCE</scope>
</reference>
<organism evidence="3 4">
    <name type="scientific">Effrenium voratum</name>
    <dbReference type="NCBI Taxonomy" id="2562239"/>
    <lineage>
        <taxon>Eukaryota</taxon>
        <taxon>Sar</taxon>
        <taxon>Alveolata</taxon>
        <taxon>Dinophyceae</taxon>
        <taxon>Suessiales</taxon>
        <taxon>Symbiodiniaceae</taxon>
        <taxon>Effrenium</taxon>
    </lineage>
</organism>
<evidence type="ECO:0000256" key="1">
    <source>
        <dbReference type="SAM" id="MobiDB-lite"/>
    </source>
</evidence>
<dbReference type="Pfam" id="PF00581">
    <property type="entry name" value="Rhodanese"/>
    <property type="match status" value="1"/>
</dbReference>
<dbReference type="InterPro" id="IPR001763">
    <property type="entry name" value="Rhodanese-like_dom"/>
</dbReference>
<gene>
    <name evidence="3" type="ORF">EVOR1521_LOCUS1701</name>
</gene>
<dbReference type="Gene3D" id="3.40.250.10">
    <property type="entry name" value="Rhodanese-like domain"/>
    <property type="match status" value="1"/>
</dbReference>